<name>A0A6C0RVJ5_PANMO</name>
<dbReference type="AlphaFoldDB" id="A0A6C0RVJ5"/>
<feature type="binding site" evidence="20">
    <location>
        <position position="36"/>
    </location>
    <ligand>
        <name>[4Fe-4S] cluster</name>
        <dbReference type="ChEBI" id="CHEBI:49883"/>
        <note>ligand shared with heterodimeric partner</note>
    </ligand>
</feature>
<evidence type="ECO:0000256" key="12">
    <source>
        <dbReference type="ARBA" id="ARBA00022840"/>
    </source>
</evidence>
<geneLocation type="plastid" evidence="23"/>
<organism evidence="23">
    <name type="scientific">Pandorina morum</name>
    <name type="common">Freshwater green alga</name>
    <name type="synonym">Volvox morum</name>
    <dbReference type="NCBI Taxonomy" id="33099"/>
    <lineage>
        <taxon>Eukaryota</taxon>
        <taxon>Viridiplantae</taxon>
        <taxon>Chlorophyta</taxon>
        <taxon>core chlorophytes</taxon>
        <taxon>Chlorophyceae</taxon>
        <taxon>CS clade</taxon>
        <taxon>Chlamydomonadales</taxon>
        <taxon>Volvocaceae</taxon>
        <taxon>Pandorina</taxon>
    </lineage>
</organism>
<evidence type="ECO:0000256" key="1">
    <source>
        <dbReference type="ARBA" id="ARBA00004229"/>
    </source>
</evidence>
<evidence type="ECO:0000259" key="21">
    <source>
        <dbReference type="Pfam" id="PF00148"/>
    </source>
</evidence>
<keyword evidence="9 23" id="KW-0934">Plastid</keyword>
<keyword evidence="11 20" id="KW-0547">Nucleotide-binding</keyword>
<keyword evidence="13 20" id="KW-0560">Oxidoreductase</keyword>
<dbReference type="InterPro" id="IPR000510">
    <property type="entry name" value="Nase/OxRdtase_comp1"/>
</dbReference>
<evidence type="ECO:0000256" key="15">
    <source>
        <dbReference type="ARBA" id="ARBA00023014"/>
    </source>
</evidence>
<dbReference type="EMBL" id="MH511710">
    <property type="protein sequence ID" value="QIA46823.1"/>
    <property type="molecule type" value="Genomic_DNA"/>
</dbReference>
<dbReference type="GO" id="GO:0016636">
    <property type="term" value="F:oxidoreductase activity, acting on the CH-CH group of donors, iron-sulfur protein as acceptor"/>
    <property type="evidence" value="ECO:0007669"/>
    <property type="project" value="UniProtKB-UniRule"/>
</dbReference>
<comment type="function">
    <text evidence="17">Component of the dark-operative protochlorophyllide reductase (DPOR) that uses Mg-ATP and reduced ferredoxin to reduce ring D of protochlorophyllide (Pchlide) to form chlorophyllide a (Chlide). This reaction is light-independent. The NB-protein (ChlN-ChlB) is the catalytic component of the complex.</text>
</comment>
<keyword evidence="7" id="KW-0150">Chloroplast</keyword>
<keyword evidence="16 20" id="KW-0149">Chlorophyll biosynthesis</keyword>
<dbReference type="GO" id="GO:0016730">
    <property type="term" value="F:oxidoreductase activity, acting on iron-sulfur proteins as donors"/>
    <property type="evidence" value="ECO:0007669"/>
    <property type="project" value="InterPro"/>
</dbReference>
<keyword evidence="12 20" id="KW-0067">ATP-binding</keyword>
<feature type="domain" description="Nitrogenase/oxidoreductase component 1" evidence="21">
    <location>
        <begin position="12"/>
        <end position="110"/>
    </location>
</feature>
<dbReference type="GO" id="GO:0019685">
    <property type="term" value="P:photosynthesis, dark reaction"/>
    <property type="evidence" value="ECO:0007669"/>
    <property type="project" value="InterPro"/>
</dbReference>
<reference evidence="23" key="1">
    <citation type="journal article" date="2019" name="Front. Microbiol.">
        <title>Evolutionary Analysis of Unicellular Species in Chlamydomonadales Through Chloroplast Genome Comparison With the Colonial Volvocine Algae.</title>
        <authorList>
            <person name="Hu Y."/>
            <person name="Xing W."/>
            <person name="Song H."/>
            <person name="Zhu H."/>
            <person name="Liu G."/>
            <person name="Hu Z."/>
        </authorList>
    </citation>
    <scope>NUCLEOTIDE SEQUENCE</scope>
    <source>
        <strain evidence="23">137pm</strain>
    </source>
</reference>
<dbReference type="InterPro" id="IPR005969">
    <property type="entry name" value="Protochl_reductB"/>
</dbReference>
<dbReference type="Gene3D" id="3.40.50.1980">
    <property type="entry name" value="Nitrogenase molybdenum iron protein domain"/>
    <property type="match status" value="3"/>
</dbReference>
<evidence type="ECO:0000256" key="10">
    <source>
        <dbReference type="ARBA" id="ARBA00022723"/>
    </source>
</evidence>
<dbReference type="Gene3D" id="1.10.8.550">
    <property type="entry name" value="Proto-chlorophyllide reductase 57 kD subunit B"/>
    <property type="match status" value="1"/>
</dbReference>
<dbReference type="UniPathway" id="UPA00670"/>
<evidence type="ECO:0000256" key="6">
    <source>
        <dbReference type="ARBA" id="ARBA00022485"/>
    </source>
</evidence>
<evidence type="ECO:0000256" key="14">
    <source>
        <dbReference type="ARBA" id="ARBA00023004"/>
    </source>
</evidence>
<dbReference type="GO" id="GO:0051539">
    <property type="term" value="F:4 iron, 4 sulfur cluster binding"/>
    <property type="evidence" value="ECO:0007669"/>
    <property type="project" value="UniProtKB-UniRule"/>
</dbReference>
<feature type="domain" description="Nitrogenase/oxidoreductase component 1" evidence="21">
    <location>
        <begin position="178"/>
        <end position="325"/>
    </location>
</feature>
<keyword evidence="14 20" id="KW-0408">Iron</keyword>
<evidence type="ECO:0000256" key="5">
    <source>
        <dbReference type="ARBA" id="ARBA00017673"/>
    </source>
</evidence>
<proteinExistence type="inferred from homology"/>
<evidence type="ECO:0000256" key="18">
    <source>
        <dbReference type="ARBA" id="ARBA00025959"/>
    </source>
</evidence>
<sequence>MKLAYWMYAGPAHIGVLRVSSSFKNVHAIMHAPLGDDYFNVMRSMLERERDFTPVTASIVDRHVLARGSQEKVVENITRKNKEETPDLILLTPTCTSSILQEDLQNFVELKLAVSNNSNTVLSEPVISVSQKEPSTAAAQQQLDIPEIDVFKSAIFDSVPKQEFVFSSLPVKNEKNLQPDVILADVNHYRVNELQAADRTLEQIVRYYIEKAKKQNNIKLTKTEKPSVNIIGIFTLGFHNQHDCRELKRLFNDLGIKINEIIPEGGDVNNLKNLPQAWFNFVPYREIGLMTAMYLKTEFNMPYVAITPMGLIDTALCIRTMCKTIMEIYAGLAQDDNGLTSSQSEDVKDSFLWLRHKKEENPTTNRSQGTAKKETTVLQNDLKSFENVTTIKKNFLLIENLFNQYIDKQTRFLSQAAWFSRSIDCQNLTGKKVVVFGDATHSAAMTKILTREMGIHVSCAGTYCKHDADWFREQVSGFCDQILITDDHTQVGDTIAKLEPAAIFGTQMERHVGKRLDIPCGVISAPVHIQNFPLSFRPFLGYEGTNQIADLVYNSFNLGMEDHLLQIFGGHDTINNDDPQQLATGLVDQALTTELVQHVAETSTVTMPETNILQQILNRINFQNAKNGEKETSNNKKALRTSQVFKENGREAGSANVLVNMWSPDSLIELNKVPGFVRGKVKRNTEKYALQNNISLITVEVMYAAKEASEQAPI</sequence>
<dbReference type="Pfam" id="PF08369">
    <property type="entry name" value="PCP_red"/>
    <property type="match status" value="1"/>
</dbReference>
<evidence type="ECO:0000256" key="17">
    <source>
        <dbReference type="ARBA" id="ARBA00025201"/>
    </source>
</evidence>
<evidence type="ECO:0000256" key="3">
    <source>
        <dbReference type="ARBA" id="ARBA00008935"/>
    </source>
</evidence>
<protein>
    <recommendedName>
        <fullName evidence="5 20">Light-independent protochlorophyllide reductase subunit B</fullName>
        <shortName evidence="20">DPOR subunit B</shortName>
        <shortName evidence="20">LI-POR subunit B</shortName>
        <ecNumber evidence="4 20">1.3.7.7</ecNumber>
    </recommendedName>
</protein>
<evidence type="ECO:0000256" key="4">
    <source>
        <dbReference type="ARBA" id="ARBA00012713"/>
    </source>
</evidence>
<evidence type="ECO:0000256" key="20">
    <source>
        <dbReference type="HAMAP-Rule" id="MF_00353"/>
    </source>
</evidence>
<feature type="binding site" evidence="20">
    <location>
        <begin position="559"/>
        <end position="560"/>
    </location>
    <ligand>
        <name>substrate</name>
    </ligand>
</feature>
<evidence type="ECO:0000256" key="2">
    <source>
        <dbReference type="ARBA" id="ARBA00004949"/>
    </source>
</evidence>
<feature type="domain" description="Light-independent protochlorophyllide reductase subunit B-like C-terminal" evidence="22">
    <location>
        <begin position="662"/>
        <end position="706"/>
    </location>
</feature>
<dbReference type="SUPFAM" id="SSF53807">
    <property type="entry name" value="Helical backbone' metal receptor"/>
    <property type="match status" value="3"/>
</dbReference>
<comment type="catalytic activity">
    <reaction evidence="19 20">
        <text>chlorophyllide a + oxidized 2[4Fe-4S]-[ferredoxin] + 2 ADP + 2 phosphate = protochlorophyllide a + reduced 2[4Fe-4S]-[ferredoxin] + 2 ATP + 2 H2O</text>
        <dbReference type="Rhea" id="RHEA:28202"/>
        <dbReference type="Rhea" id="RHEA-COMP:10002"/>
        <dbReference type="Rhea" id="RHEA-COMP:10004"/>
        <dbReference type="ChEBI" id="CHEBI:15377"/>
        <dbReference type="ChEBI" id="CHEBI:30616"/>
        <dbReference type="ChEBI" id="CHEBI:33722"/>
        <dbReference type="ChEBI" id="CHEBI:33723"/>
        <dbReference type="ChEBI" id="CHEBI:43474"/>
        <dbReference type="ChEBI" id="CHEBI:83348"/>
        <dbReference type="ChEBI" id="CHEBI:83350"/>
        <dbReference type="ChEBI" id="CHEBI:456216"/>
        <dbReference type="EC" id="1.3.7.7"/>
    </reaction>
</comment>
<comment type="subcellular location">
    <subcellularLocation>
        <location evidence="1">Plastid</location>
        <location evidence="1">Chloroplast</location>
    </subcellularLocation>
</comment>
<evidence type="ECO:0000313" key="23">
    <source>
        <dbReference type="EMBL" id="QIA46823.1"/>
    </source>
</evidence>
<accession>A0A6C0RVJ5</accession>
<dbReference type="InterPro" id="IPR013580">
    <property type="entry name" value="LI-POR_suB-like_C"/>
</dbReference>
<dbReference type="GO" id="GO:0036068">
    <property type="term" value="P:light-independent chlorophyll biosynthetic process"/>
    <property type="evidence" value="ECO:0007669"/>
    <property type="project" value="UniProtKB-UniPathway"/>
</dbReference>
<dbReference type="GO" id="GO:0005524">
    <property type="term" value="F:ATP binding"/>
    <property type="evidence" value="ECO:0007669"/>
    <property type="project" value="UniProtKB-UniRule"/>
</dbReference>
<evidence type="ECO:0000256" key="11">
    <source>
        <dbReference type="ARBA" id="ARBA00022741"/>
    </source>
</evidence>
<dbReference type="GO" id="GO:0046872">
    <property type="term" value="F:metal ion binding"/>
    <property type="evidence" value="ECO:0007669"/>
    <property type="project" value="UniProtKB-KW"/>
</dbReference>
<feature type="active site" description="Proton donor" evidence="20">
    <location>
        <position position="424"/>
    </location>
</feature>
<evidence type="ECO:0000256" key="19">
    <source>
        <dbReference type="ARBA" id="ARBA00049483"/>
    </source>
</evidence>
<dbReference type="InterPro" id="IPR042298">
    <property type="entry name" value="P-CP_red_C"/>
</dbReference>
<dbReference type="PANTHER" id="PTHR33712">
    <property type="entry name" value="LIGHT-INDEPENDENT PROTOCHLOROPHYLLIDE REDUCTASE SUBUNIT B"/>
    <property type="match status" value="1"/>
</dbReference>
<evidence type="ECO:0000256" key="16">
    <source>
        <dbReference type="ARBA" id="ARBA00023171"/>
    </source>
</evidence>
<dbReference type="Pfam" id="PF00148">
    <property type="entry name" value="Oxidored_nitro"/>
    <property type="match status" value="3"/>
</dbReference>
<dbReference type="GO" id="GO:0009507">
    <property type="term" value="C:chloroplast"/>
    <property type="evidence" value="ECO:0007669"/>
    <property type="project" value="UniProtKB-SubCell"/>
</dbReference>
<evidence type="ECO:0000256" key="9">
    <source>
        <dbReference type="ARBA" id="ARBA00022640"/>
    </source>
</evidence>
<dbReference type="HAMAP" id="MF_00353">
    <property type="entry name" value="ChlB_BchB"/>
    <property type="match status" value="1"/>
</dbReference>
<dbReference type="CDD" id="cd01981">
    <property type="entry name" value="Pchlide_reductase_B"/>
    <property type="match status" value="1"/>
</dbReference>
<dbReference type="InterPro" id="IPR050152">
    <property type="entry name" value="ChlB/BchB/BchZ"/>
</dbReference>
<keyword evidence="15 20" id="KW-0411">Iron-sulfur</keyword>
<evidence type="ECO:0000256" key="8">
    <source>
        <dbReference type="ARBA" id="ARBA00022531"/>
    </source>
</evidence>
<keyword evidence="6 20" id="KW-0004">4Fe-4S</keyword>
<comment type="similarity">
    <text evidence="3 20">Belongs to the ChlB/BchB/BchZ family.</text>
</comment>
<evidence type="ECO:0000256" key="13">
    <source>
        <dbReference type="ARBA" id="ARBA00023002"/>
    </source>
</evidence>
<dbReference type="Gene3D" id="1.20.89.20">
    <property type="match status" value="1"/>
</dbReference>
<comment type="subunit">
    <text evidence="18">Protochlorophyllide reductase is composed of three subunits; ChlL, ChlN and ChlB. Forms a heterotetramer of two ChlB and two ChlN subunits.</text>
</comment>
<keyword evidence="8 20" id="KW-0602">Photosynthesis</keyword>
<dbReference type="EC" id="1.3.7.7" evidence="4 20"/>
<comment type="pathway">
    <text evidence="2">Porphyrin-containing compound metabolism; chlorophyll biosynthesis (light-independent).</text>
</comment>
<comment type="cofactor">
    <cofactor evidence="20">
        <name>[4Fe-4S] cluster</name>
        <dbReference type="ChEBI" id="CHEBI:49883"/>
    </cofactor>
    <text evidence="20">Binds 1 [4Fe-4S] cluster per heterodimer. The cluster is bound at the heterodimer interface by residues from both subunits.</text>
</comment>
<keyword evidence="10 20" id="KW-0479">Metal-binding</keyword>
<feature type="domain" description="Nitrogenase/oxidoreductase component 1" evidence="21">
    <location>
        <begin position="398"/>
        <end position="556"/>
    </location>
</feature>
<evidence type="ECO:0000259" key="22">
    <source>
        <dbReference type="Pfam" id="PF08369"/>
    </source>
</evidence>
<evidence type="ECO:0000256" key="7">
    <source>
        <dbReference type="ARBA" id="ARBA00022528"/>
    </source>
</evidence>
<dbReference type="PANTHER" id="PTHR33712:SF7">
    <property type="entry name" value="LIGHT-INDEPENDENT PROTOCHLOROPHYLLIDE REDUCTASE SUBUNIT B"/>
    <property type="match status" value="1"/>
</dbReference>
<gene>
    <name evidence="23" type="primary">chlB</name>
</gene>